<dbReference type="RefSeq" id="WP_277580610.1">
    <property type="nucleotide sequence ID" value="NZ_JAMBPV010000002.1"/>
</dbReference>
<evidence type="ECO:0000313" key="1">
    <source>
        <dbReference type="EMBL" id="MDG0858559.1"/>
    </source>
</evidence>
<comment type="caution">
    <text evidence="1">The sequence shown here is derived from an EMBL/GenBank/DDBJ whole genome shotgun (WGS) entry which is preliminary data.</text>
</comment>
<organism evidence="1 2">
    <name type="scientific">Staphylococcus equorum</name>
    <dbReference type="NCBI Taxonomy" id="246432"/>
    <lineage>
        <taxon>Bacteria</taxon>
        <taxon>Bacillati</taxon>
        <taxon>Bacillota</taxon>
        <taxon>Bacilli</taxon>
        <taxon>Bacillales</taxon>
        <taxon>Staphylococcaceae</taxon>
        <taxon>Staphylococcus</taxon>
    </lineage>
</organism>
<dbReference type="EMBL" id="JAMBPX010000002">
    <property type="protein sequence ID" value="MDG0858559.1"/>
    <property type="molecule type" value="Genomic_DNA"/>
</dbReference>
<proteinExistence type="predicted"/>
<accession>A0A9X4L8M2</accession>
<gene>
    <name evidence="1" type="ORF">M4L21_04385</name>
</gene>
<sequence>MKSRAEYIKVIRKVIDRHKHKQSYANISAITTISKKIQKINSEAKRATVELEKSLNTGMQLQKDYLLDDWLDYYLKTWHNDKLSQSTIEIEKGYSKSTIKNLIHS</sequence>
<name>A0A9X4L8M2_9STAP</name>
<protein>
    <submittedName>
        <fullName evidence="1">Uncharacterized protein</fullName>
    </submittedName>
</protein>
<reference evidence="1" key="1">
    <citation type="submission" date="2022-05" db="EMBL/GenBank/DDBJ databases">
        <title>Comparative genomics of Staphylococcus equorum isolates.</title>
        <authorList>
            <person name="Luelf R.H."/>
        </authorList>
    </citation>
    <scope>NUCLEOTIDE SEQUENCE</scope>
    <source>
        <strain evidence="1">TMW 2.2343</strain>
    </source>
</reference>
<evidence type="ECO:0000313" key="2">
    <source>
        <dbReference type="Proteomes" id="UP001152302"/>
    </source>
</evidence>
<dbReference type="AlphaFoldDB" id="A0A9X4L8M2"/>
<dbReference type="Proteomes" id="UP001152302">
    <property type="component" value="Unassembled WGS sequence"/>
</dbReference>